<keyword evidence="4" id="KW-0720">Serine protease</keyword>
<evidence type="ECO:0000256" key="2">
    <source>
        <dbReference type="ARBA" id="ARBA00023180"/>
    </source>
</evidence>
<name>A0A4W3JUR4_CALMI</name>
<evidence type="ECO:0000313" key="8">
    <source>
        <dbReference type="Proteomes" id="UP000314986"/>
    </source>
</evidence>
<organism evidence="7 8">
    <name type="scientific">Callorhinchus milii</name>
    <name type="common">Ghost shark</name>
    <dbReference type="NCBI Taxonomy" id="7868"/>
    <lineage>
        <taxon>Eukaryota</taxon>
        <taxon>Metazoa</taxon>
        <taxon>Chordata</taxon>
        <taxon>Craniata</taxon>
        <taxon>Vertebrata</taxon>
        <taxon>Chondrichthyes</taxon>
        <taxon>Holocephali</taxon>
        <taxon>Chimaeriformes</taxon>
        <taxon>Callorhinchidae</taxon>
        <taxon>Callorhinchus</taxon>
    </lineage>
</organism>
<reference evidence="8" key="2">
    <citation type="journal article" date="2007" name="PLoS Biol.">
        <title>Survey sequencing and comparative analysis of the elephant shark (Callorhinchus milii) genome.</title>
        <authorList>
            <person name="Venkatesh B."/>
            <person name="Kirkness E.F."/>
            <person name="Loh Y.H."/>
            <person name="Halpern A.L."/>
            <person name="Lee A.P."/>
            <person name="Johnson J."/>
            <person name="Dandona N."/>
            <person name="Viswanathan L.D."/>
            <person name="Tay A."/>
            <person name="Venter J.C."/>
            <person name="Strausberg R.L."/>
            <person name="Brenner S."/>
        </authorList>
    </citation>
    <scope>NUCLEOTIDE SEQUENCE [LARGE SCALE GENOMIC DNA]</scope>
</reference>
<feature type="domain" description="Peptidase S1" evidence="6">
    <location>
        <begin position="20"/>
        <end position="240"/>
    </location>
</feature>
<sequence length="253" mass="27610">CTLLLQMLMLFASTAYFSRIVGGNQSTPGEWPWQASLHFDGHHLCGGSIIAAQWIVTAAHCEVTPEMLPAHDTCTQRAGCEVSSNPEAILDRTLHKCKLLFLRSFSKMACRAFSLSALILHPGPIPPCSLPCLLQGRLKTFLFDRTFGHLPTLNPLLASTPNYIYVAPFMITSRMICAGSLEGGVDSCQGDSGGPLACKENHAWKLVGITSWGAGCAKQNKPGVYTRVTEYLDWIHEQMEPIAYSSVPQTVVD</sequence>
<dbReference type="Pfam" id="PF00089">
    <property type="entry name" value="Trypsin"/>
    <property type="match status" value="2"/>
</dbReference>
<keyword evidence="2" id="KW-0325">Glycoprotein</keyword>
<evidence type="ECO:0000256" key="1">
    <source>
        <dbReference type="ARBA" id="ARBA00023157"/>
    </source>
</evidence>
<feature type="chain" id="PRO_5021434710" evidence="5">
    <location>
        <begin position="18"/>
        <end position="253"/>
    </location>
</feature>
<reference evidence="7" key="5">
    <citation type="submission" date="2025-09" db="UniProtKB">
        <authorList>
            <consortium name="Ensembl"/>
        </authorList>
    </citation>
    <scope>IDENTIFICATION</scope>
</reference>
<dbReference type="SUPFAM" id="SSF50494">
    <property type="entry name" value="Trypsin-like serine proteases"/>
    <property type="match status" value="1"/>
</dbReference>
<evidence type="ECO:0000313" key="7">
    <source>
        <dbReference type="Ensembl" id="ENSCMIP00000041913.1"/>
    </source>
</evidence>
<reference evidence="8" key="1">
    <citation type="journal article" date="2006" name="Science">
        <title>Ancient noncoding elements conserved in the human genome.</title>
        <authorList>
            <person name="Venkatesh B."/>
            <person name="Kirkness E.F."/>
            <person name="Loh Y.H."/>
            <person name="Halpern A.L."/>
            <person name="Lee A.P."/>
            <person name="Johnson J."/>
            <person name="Dandona N."/>
            <person name="Viswanathan L.D."/>
            <person name="Tay A."/>
            <person name="Venter J.C."/>
            <person name="Strausberg R.L."/>
            <person name="Brenner S."/>
        </authorList>
    </citation>
    <scope>NUCLEOTIDE SEQUENCE [LARGE SCALE GENOMIC DNA]</scope>
</reference>
<evidence type="ECO:0000259" key="6">
    <source>
        <dbReference type="PROSITE" id="PS50240"/>
    </source>
</evidence>
<protein>
    <submittedName>
        <fullName evidence="7">Transmembrane serine protease 3b</fullName>
    </submittedName>
</protein>
<feature type="signal peptide" evidence="5">
    <location>
        <begin position="1"/>
        <end position="17"/>
    </location>
</feature>
<accession>A0A4W3JUR4</accession>
<dbReference type="GeneTree" id="ENSGT00940000158589"/>
<dbReference type="Gene3D" id="2.40.10.10">
    <property type="entry name" value="Trypsin-like serine proteases"/>
    <property type="match status" value="2"/>
</dbReference>
<dbReference type="FunFam" id="2.40.10.10:FF:000002">
    <property type="entry name" value="Transmembrane protease serine"/>
    <property type="match status" value="1"/>
</dbReference>
<reference evidence="7" key="4">
    <citation type="submission" date="2025-08" db="UniProtKB">
        <authorList>
            <consortium name="Ensembl"/>
        </authorList>
    </citation>
    <scope>IDENTIFICATION</scope>
</reference>
<dbReference type="InterPro" id="IPR018114">
    <property type="entry name" value="TRYPSIN_HIS"/>
</dbReference>
<evidence type="ECO:0000256" key="4">
    <source>
        <dbReference type="RuleBase" id="RU363034"/>
    </source>
</evidence>
<dbReference type="GO" id="GO:0006508">
    <property type="term" value="P:proteolysis"/>
    <property type="evidence" value="ECO:0007669"/>
    <property type="project" value="UniProtKB-KW"/>
</dbReference>
<dbReference type="PROSITE" id="PS00135">
    <property type="entry name" value="TRYPSIN_SER"/>
    <property type="match status" value="1"/>
</dbReference>
<dbReference type="AlphaFoldDB" id="A0A4W3JUR4"/>
<dbReference type="CDD" id="cd00190">
    <property type="entry name" value="Tryp_SPc"/>
    <property type="match status" value="1"/>
</dbReference>
<dbReference type="SMART" id="SM00020">
    <property type="entry name" value="Tryp_SPc"/>
    <property type="match status" value="1"/>
</dbReference>
<evidence type="ECO:0000256" key="3">
    <source>
        <dbReference type="ARBA" id="ARBA00024195"/>
    </source>
</evidence>
<dbReference type="OMA" id="LISTRWI"/>
<dbReference type="PANTHER" id="PTHR24252:SF27">
    <property type="entry name" value="TRANSMEMBRANE PROTEASE SERINE 3-LIKE"/>
    <property type="match status" value="1"/>
</dbReference>
<dbReference type="InterPro" id="IPR009003">
    <property type="entry name" value="Peptidase_S1_PA"/>
</dbReference>
<keyword evidence="4" id="KW-0378">Hydrolase</keyword>
<dbReference type="Ensembl" id="ENSCMIT00000042511.1">
    <property type="protein sequence ID" value="ENSCMIP00000041913.1"/>
    <property type="gene ID" value="ENSCMIG00000017444.1"/>
</dbReference>
<reference evidence="8" key="3">
    <citation type="journal article" date="2014" name="Nature">
        <title>Elephant shark genome provides unique insights into gnathostome evolution.</title>
        <authorList>
            <consortium name="International Elephant Shark Genome Sequencing Consortium"/>
            <person name="Venkatesh B."/>
            <person name="Lee A.P."/>
            <person name="Ravi V."/>
            <person name="Maurya A.K."/>
            <person name="Lian M.M."/>
            <person name="Swann J.B."/>
            <person name="Ohta Y."/>
            <person name="Flajnik M.F."/>
            <person name="Sutoh Y."/>
            <person name="Kasahara M."/>
            <person name="Hoon S."/>
            <person name="Gangu V."/>
            <person name="Roy S.W."/>
            <person name="Irimia M."/>
            <person name="Korzh V."/>
            <person name="Kondrychyn I."/>
            <person name="Lim Z.W."/>
            <person name="Tay B.H."/>
            <person name="Tohari S."/>
            <person name="Kong K.W."/>
            <person name="Ho S."/>
            <person name="Lorente-Galdos B."/>
            <person name="Quilez J."/>
            <person name="Marques-Bonet T."/>
            <person name="Raney B.J."/>
            <person name="Ingham P.W."/>
            <person name="Tay A."/>
            <person name="Hillier L.W."/>
            <person name="Minx P."/>
            <person name="Boehm T."/>
            <person name="Wilson R.K."/>
            <person name="Brenner S."/>
            <person name="Warren W.C."/>
        </authorList>
    </citation>
    <scope>NUCLEOTIDE SEQUENCE [LARGE SCALE GENOMIC DNA]</scope>
</reference>
<keyword evidence="4" id="KW-0645">Protease</keyword>
<keyword evidence="8" id="KW-1185">Reference proteome</keyword>
<comment type="similarity">
    <text evidence="3">Belongs to the peptidase S1 family. CLIP subfamily.</text>
</comment>
<dbReference type="PROSITE" id="PS50240">
    <property type="entry name" value="TRYPSIN_DOM"/>
    <property type="match status" value="1"/>
</dbReference>
<keyword evidence="5" id="KW-0732">Signal</keyword>
<dbReference type="Proteomes" id="UP000314986">
    <property type="component" value="Unassembled WGS sequence"/>
</dbReference>
<proteinExistence type="inferred from homology"/>
<dbReference type="InterPro" id="IPR001254">
    <property type="entry name" value="Trypsin_dom"/>
</dbReference>
<keyword evidence="1" id="KW-1015">Disulfide bond</keyword>
<dbReference type="InterPro" id="IPR043504">
    <property type="entry name" value="Peptidase_S1_PA_chymotrypsin"/>
</dbReference>
<evidence type="ECO:0000256" key="5">
    <source>
        <dbReference type="SAM" id="SignalP"/>
    </source>
</evidence>
<dbReference type="PANTHER" id="PTHR24252">
    <property type="entry name" value="ACROSIN-RELATED"/>
    <property type="match status" value="1"/>
</dbReference>
<dbReference type="GO" id="GO:0004252">
    <property type="term" value="F:serine-type endopeptidase activity"/>
    <property type="evidence" value="ECO:0007669"/>
    <property type="project" value="InterPro"/>
</dbReference>
<dbReference type="PROSITE" id="PS00134">
    <property type="entry name" value="TRYPSIN_HIS"/>
    <property type="match status" value="1"/>
</dbReference>
<dbReference type="InterPro" id="IPR033116">
    <property type="entry name" value="TRYPSIN_SER"/>
</dbReference>